<protein>
    <submittedName>
        <fullName evidence="1">DUF1365 family protein</fullName>
    </submittedName>
</protein>
<name>A0ABU2BPP5_9ACTN</name>
<reference evidence="1 2" key="1">
    <citation type="submission" date="2023-07" db="EMBL/GenBank/DDBJ databases">
        <title>Sequencing the genomes of 1000 actinobacteria strains.</title>
        <authorList>
            <person name="Klenk H.-P."/>
        </authorList>
    </citation>
    <scope>NUCLEOTIDE SEQUENCE [LARGE SCALE GENOMIC DNA]</scope>
    <source>
        <strain evidence="1 2">DSM 19426</strain>
    </source>
</reference>
<dbReference type="Pfam" id="PF07103">
    <property type="entry name" value="DUF1365"/>
    <property type="match status" value="1"/>
</dbReference>
<dbReference type="EMBL" id="JAVDYG010000001">
    <property type="protein sequence ID" value="MDR7360610.1"/>
    <property type="molecule type" value="Genomic_DNA"/>
</dbReference>
<dbReference type="InterPro" id="IPR010775">
    <property type="entry name" value="DUF1365"/>
</dbReference>
<accession>A0ABU2BPP5</accession>
<keyword evidence="2" id="KW-1185">Reference proteome</keyword>
<evidence type="ECO:0000313" key="2">
    <source>
        <dbReference type="Proteomes" id="UP001183648"/>
    </source>
</evidence>
<organism evidence="1 2">
    <name type="scientific">Nocardioides marmoribigeumensis</name>
    <dbReference type="NCBI Taxonomy" id="433649"/>
    <lineage>
        <taxon>Bacteria</taxon>
        <taxon>Bacillati</taxon>
        <taxon>Actinomycetota</taxon>
        <taxon>Actinomycetes</taxon>
        <taxon>Propionibacteriales</taxon>
        <taxon>Nocardioidaceae</taxon>
        <taxon>Nocardioides</taxon>
    </lineage>
</organism>
<proteinExistence type="predicted"/>
<dbReference type="PANTHER" id="PTHR33973">
    <property type="entry name" value="OS07G0153300 PROTEIN"/>
    <property type="match status" value="1"/>
</dbReference>
<sequence>MTATVQRTAATRDDLRRLGAQVVEATVTHQRTKPFDYGFTHRTTAWLVDLDRPRAAFPRWLRGAVTVREDDHLSPGHATLRWKLEHYLRTERLPWTAHRVLVLTGARTFGYAFDPLTTYFVLARDGSLEGILAEVHNTYGERHCYPLTADAAAKGASTAKDFYVSPFFAVEGRYDIRARLDGSRVAVSISLTQGEEKVFTGAVAGDLRPATRRSVLRAVLRDPFAAQRVTALIRLHGITLWARRLPVVPRLPQRTPKGLR</sequence>
<dbReference type="PANTHER" id="PTHR33973:SF4">
    <property type="entry name" value="OS07G0153300 PROTEIN"/>
    <property type="match status" value="1"/>
</dbReference>
<comment type="caution">
    <text evidence="1">The sequence shown here is derived from an EMBL/GenBank/DDBJ whole genome shotgun (WGS) entry which is preliminary data.</text>
</comment>
<gene>
    <name evidence="1" type="ORF">J2S63_000163</name>
</gene>
<dbReference type="RefSeq" id="WP_310297325.1">
    <property type="nucleotide sequence ID" value="NZ_BAAAPS010000011.1"/>
</dbReference>
<dbReference type="Proteomes" id="UP001183648">
    <property type="component" value="Unassembled WGS sequence"/>
</dbReference>
<evidence type="ECO:0000313" key="1">
    <source>
        <dbReference type="EMBL" id="MDR7360610.1"/>
    </source>
</evidence>